<dbReference type="NCBIfam" id="NF009338">
    <property type="entry name" value="PRK12698.1"/>
    <property type="match status" value="1"/>
</dbReference>
<keyword evidence="6 11" id="KW-0472">Membrane</keyword>
<dbReference type="PRINTS" id="PR01008">
    <property type="entry name" value="FLGLRINGFLGH"/>
</dbReference>
<keyword evidence="5 11" id="KW-0732">Signal</keyword>
<keyword evidence="7" id="KW-0564">Palmitate</keyword>
<name>A0ABQ0MV97_9GAMM</name>
<proteinExistence type="inferred from homology"/>
<comment type="function">
    <text evidence="1 11">Assembles around the rod to form the L-ring and probably protects the motor/basal body from shearing forces during rotation.</text>
</comment>
<keyword evidence="13" id="KW-1185">Reference proteome</keyword>
<gene>
    <name evidence="11 12" type="primary">flgH</name>
    <name evidence="12" type="ORF">MTCD1_01890</name>
</gene>
<sequence length="246" mass="26980">MKRPTTLNKVTLSKGHLPQVKLLLACLLIAVTTACSNTVELSRVLPNDPDFAPIMPEEEEESIVPTGSLFKPHYVNNIYSDSKAHRVGDIILVILSEKTQAKKNAKTELKKQNTTSLDAVTGFGGFPVTINGESLQFGVSQSSNFKGDAKADQGNSLTGNISVHVLRVLPNGNLMIRGEKWLTLNNGDEYIRLTGVIRSKDINSNNTILSTKIANARIQYAGTGSFADTNEQGWLVKFFNSSWWPF</sequence>
<evidence type="ECO:0000256" key="8">
    <source>
        <dbReference type="ARBA" id="ARBA00023143"/>
    </source>
</evidence>
<dbReference type="PROSITE" id="PS51257">
    <property type="entry name" value="PROKAR_LIPOPROTEIN"/>
    <property type="match status" value="1"/>
</dbReference>
<evidence type="ECO:0000256" key="5">
    <source>
        <dbReference type="ARBA" id="ARBA00022729"/>
    </source>
</evidence>
<reference evidence="12 13" key="1">
    <citation type="submission" date="2017-06" db="EMBL/GenBank/DDBJ databases">
        <title>Whole Genome Sequences of Colwellia marinimaniae MTCD1.</title>
        <authorList>
            <person name="Kusumoto H."/>
            <person name="Inoue M."/>
            <person name="Tanikawa K."/>
            <person name="Maeji H."/>
            <person name="Cameron J.H."/>
            <person name="Bartlett D.H."/>
        </authorList>
    </citation>
    <scope>NUCLEOTIDE SEQUENCE [LARGE SCALE GENOMIC DNA]</scope>
    <source>
        <strain evidence="12 13">MTCD1</strain>
    </source>
</reference>
<evidence type="ECO:0000313" key="13">
    <source>
        <dbReference type="Proteomes" id="UP000197068"/>
    </source>
</evidence>
<evidence type="ECO:0000256" key="2">
    <source>
        <dbReference type="ARBA" id="ARBA00004635"/>
    </source>
</evidence>
<dbReference type="EMBL" id="BDQM01000013">
    <property type="protein sequence ID" value="GAW96276.1"/>
    <property type="molecule type" value="Genomic_DNA"/>
</dbReference>
<organism evidence="12 13">
    <name type="scientific">Colwellia marinimaniae</name>
    <dbReference type="NCBI Taxonomy" id="1513592"/>
    <lineage>
        <taxon>Bacteria</taxon>
        <taxon>Pseudomonadati</taxon>
        <taxon>Pseudomonadota</taxon>
        <taxon>Gammaproteobacteria</taxon>
        <taxon>Alteromonadales</taxon>
        <taxon>Colwelliaceae</taxon>
        <taxon>Colwellia</taxon>
    </lineage>
</organism>
<dbReference type="HAMAP" id="MF_00415">
    <property type="entry name" value="FlgH"/>
    <property type="match status" value="1"/>
</dbReference>
<protein>
    <recommendedName>
        <fullName evidence="11">Flagellar L-ring protein</fullName>
    </recommendedName>
    <alternativeName>
        <fullName evidence="11">Basal body L-ring protein</fullName>
    </alternativeName>
</protein>
<keyword evidence="12" id="KW-0966">Cell projection</keyword>
<keyword evidence="8 11" id="KW-0975">Bacterial flagellum</keyword>
<comment type="caution">
    <text evidence="12">The sequence shown here is derived from an EMBL/GenBank/DDBJ whole genome shotgun (WGS) entry which is preliminary data.</text>
</comment>
<evidence type="ECO:0000256" key="11">
    <source>
        <dbReference type="HAMAP-Rule" id="MF_00415"/>
    </source>
</evidence>
<evidence type="ECO:0000256" key="4">
    <source>
        <dbReference type="ARBA" id="ARBA00011439"/>
    </source>
</evidence>
<dbReference type="NCBIfam" id="NF001304">
    <property type="entry name" value="PRK00249.1-4"/>
    <property type="match status" value="1"/>
</dbReference>
<evidence type="ECO:0000313" key="12">
    <source>
        <dbReference type="EMBL" id="GAW96276.1"/>
    </source>
</evidence>
<evidence type="ECO:0000256" key="10">
    <source>
        <dbReference type="ARBA" id="ARBA00023288"/>
    </source>
</evidence>
<dbReference type="Proteomes" id="UP000197068">
    <property type="component" value="Unassembled WGS sequence"/>
</dbReference>
<comment type="subcellular location">
    <subcellularLocation>
        <location evidence="11">Cell outer membrane</location>
        <topology evidence="11">Lipid-anchor</topology>
    </subcellularLocation>
    <subcellularLocation>
        <location evidence="11">Bacterial flagellum basal body</location>
    </subcellularLocation>
    <subcellularLocation>
        <location evidence="2">Membrane</location>
        <topology evidence="2">Lipid-anchor</topology>
    </subcellularLocation>
</comment>
<evidence type="ECO:0000256" key="6">
    <source>
        <dbReference type="ARBA" id="ARBA00023136"/>
    </source>
</evidence>
<evidence type="ECO:0000256" key="9">
    <source>
        <dbReference type="ARBA" id="ARBA00023237"/>
    </source>
</evidence>
<evidence type="ECO:0000256" key="7">
    <source>
        <dbReference type="ARBA" id="ARBA00023139"/>
    </source>
</evidence>
<dbReference type="PANTHER" id="PTHR34933">
    <property type="entry name" value="FLAGELLAR L-RING PROTEIN"/>
    <property type="match status" value="1"/>
</dbReference>
<comment type="subunit">
    <text evidence="4 11">The basal body constitutes a major portion of the flagellar organelle and consists of four rings (L,P,S, and M) mounted on a central rod.</text>
</comment>
<dbReference type="InterPro" id="IPR000527">
    <property type="entry name" value="Flag_Lring"/>
</dbReference>
<comment type="similarity">
    <text evidence="3 11">Belongs to the FlgH family.</text>
</comment>
<evidence type="ECO:0000256" key="3">
    <source>
        <dbReference type="ARBA" id="ARBA00006929"/>
    </source>
</evidence>
<keyword evidence="9 11" id="KW-0998">Cell outer membrane</keyword>
<accession>A0ABQ0MV97</accession>
<keyword evidence="10 11" id="KW-0449">Lipoprotein</keyword>
<keyword evidence="12" id="KW-0969">Cilium</keyword>
<dbReference type="Pfam" id="PF02107">
    <property type="entry name" value="FlgH"/>
    <property type="match status" value="1"/>
</dbReference>
<evidence type="ECO:0000256" key="1">
    <source>
        <dbReference type="ARBA" id="ARBA00002591"/>
    </source>
</evidence>
<dbReference type="RefSeq" id="WP_057180189.1">
    <property type="nucleotide sequence ID" value="NZ_BDQM01000013.1"/>
</dbReference>
<keyword evidence="12" id="KW-0282">Flagellum</keyword>
<dbReference type="PANTHER" id="PTHR34933:SF1">
    <property type="entry name" value="FLAGELLAR L-RING PROTEIN"/>
    <property type="match status" value="1"/>
</dbReference>